<evidence type="ECO:0000256" key="2">
    <source>
        <dbReference type="ARBA" id="ARBA00022964"/>
    </source>
</evidence>
<proteinExistence type="inferred from homology"/>
<dbReference type="Gene3D" id="2.60.120.330">
    <property type="entry name" value="B-lactam Antibiotic, Isopenicillin N Synthase, Chain"/>
    <property type="match status" value="1"/>
</dbReference>
<sequence length="740" mass="84466">MRFALLPLALAVRTGLWDISKDPDVLPRDLELEEALARVLREGSGARWARGHALLGALCHFWRPQNRSCAAYRIRIALRLNHHDEVALLAAAAMEADSMPRVFSCPRCKDSRLKKVPHSMTSMESMVWRSLNGTEARRMRRQRLLPLLRAAVQRFPRHGEAKGALAMQLGATKMALELWRQAMDLAPTSRAMVNRAVTQLRFLGRRHLAEQFTQRAADLQLWRSPHQRPHIYWPSLPVAAFPGAEVDPRLPATAQAFQRRSEEFRAELLRQRPQLLHFAGFTPCEAEAECREEDGGLFPENKRFQGFWEAGQLYSKLGGCAEATPKTCGVIQEVLVAAGLQVTSASISAVFGPYTFIPEHSSATQGRLRLHCTLQLPPKSVSLLRLTGRNERRHAAGECFWFDESSDHEASYSSDATQPRVLLMVDVVHPRLQDLEEEPLLSPAPFKARYWKSYLPSSKQLYVSSVLEQDWLLHAMNWTEAPWRMCARLRAKTMARWLEELQASDFSPEIFSVFWRREKSLQWIEPLAATLRHPATHCQGHWQRSASQRGYEFDWKELRTFESKDYLLLSKSAWADKGQRILFDAGVNAYNSSLGWFLDAYARNGILFDRLFGWEVSPPAHFLEQIPAEVAQRLRFSTEPVVSTEAHENNPVALISKLCRPQDFCVFKLDIDEPETERELFGQLIRPGGPVSQGLLDEFFWEDHVDLPAYGLFGGKGTLEESYQRFLLLRARGVRAHAWP</sequence>
<protein>
    <recommendedName>
        <fullName evidence="4">Aspartyl/asparaginy/proline hydroxylase domain-containing protein</fullName>
    </recommendedName>
</protein>
<dbReference type="EMBL" id="CAUJNA010003415">
    <property type="protein sequence ID" value="CAJ1401429.1"/>
    <property type="molecule type" value="Genomic_DNA"/>
</dbReference>
<dbReference type="Gene3D" id="1.25.40.10">
    <property type="entry name" value="Tetratricopeptide repeat domain"/>
    <property type="match status" value="1"/>
</dbReference>
<dbReference type="GO" id="GO:0016020">
    <property type="term" value="C:membrane"/>
    <property type="evidence" value="ECO:0007669"/>
    <property type="project" value="TreeGrafter"/>
</dbReference>
<feature type="domain" description="Aspartyl/asparaginy/proline hydroxylase" evidence="4">
    <location>
        <begin position="320"/>
        <end position="430"/>
    </location>
</feature>
<name>A0AA36J982_9DINO</name>
<dbReference type="InterPro" id="IPR011990">
    <property type="entry name" value="TPR-like_helical_dom_sf"/>
</dbReference>
<keyword evidence="6" id="KW-1185">Reference proteome</keyword>
<dbReference type="PANTHER" id="PTHR46332:SF5">
    <property type="entry name" value="ASPARTATE BETA-HYDROXYLASE DOMAIN CONTAINING 2"/>
    <property type="match status" value="1"/>
</dbReference>
<dbReference type="GO" id="GO:0051213">
    <property type="term" value="F:dioxygenase activity"/>
    <property type="evidence" value="ECO:0007669"/>
    <property type="project" value="UniProtKB-KW"/>
</dbReference>
<comment type="similarity">
    <text evidence="1">Belongs to the aspartyl/asparaginyl beta-hydroxylase family.</text>
</comment>
<evidence type="ECO:0000256" key="1">
    <source>
        <dbReference type="ARBA" id="ARBA00007730"/>
    </source>
</evidence>
<comment type="caution">
    <text evidence="5">The sequence shown here is derived from an EMBL/GenBank/DDBJ whole genome shotgun (WGS) entry which is preliminary data.</text>
</comment>
<dbReference type="SUPFAM" id="SSF51197">
    <property type="entry name" value="Clavaminate synthase-like"/>
    <property type="match status" value="1"/>
</dbReference>
<dbReference type="InterPro" id="IPR051821">
    <property type="entry name" value="Asp/Asn_beta-hydroxylase"/>
</dbReference>
<dbReference type="Proteomes" id="UP001178507">
    <property type="component" value="Unassembled WGS sequence"/>
</dbReference>
<keyword evidence="3" id="KW-0560">Oxidoreductase</keyword>
<dbReference type="PANTHER" id="PTHR46332">
    <property type="entry name" value="ASPARTATE BETA-HYDROXYLASE DOMAIN-CONTAINING PROTEIN 2"/>
    <property type="match status" value="1"/>
</dbReference>
<evidence type="ECO:0000256" key="3">
    <source>
        <dbReference type="ARBA" id="ARBA00023002"/>
    </source>
</evidence>
<keyword evidence="2" id="KW-0223">Dioxygenase</keyword>
<dbReference type="InterPro" id="IPR027443">
    <property type="entry name" value="IPNS-like_sf"/>
</dbReference>
<dbReference type="InterPro" id="IPR007803">
    <property type="entry name" value="Asp/Arg/Pro-Hydrxlase"/>
</dbReference>
<organism evidence="5 6">
    <name type="scientific">Effrenium voratum</name>
    <dbReference type="NCBI Taxonomy" id="2562239"/>
    <lineage>
        <taxon>Eukaryota</taxon>
        <taxon>Sar</taxon>
        <taxon>Alveolata</taxon>
        <taxon>Dinophyceae</taxon>
        <taxon>Suessiales</taxon>
        <taxon>Symbiodiniaceae</taxon>
        <taxon>Effrenium</taxon>
    </lineage>
</organism>
<accession>A0AA36J982</accession>
<dbReference type="Pfam" id="PF05118">
    <property type="entry name" value="Asp_Arg_Hydrox"/>
    <property type="match status" value="1"/>
</dbReference>
<evidence type="ECO:0000313" key="5">
    <source>
        <dbReference type="EMBL" id="CAJ1401429.1"/>
    </source>
</evidence>
<evidence type="ECO:0000313" key="6">
    <source>
        <dbReference type="Proteomes" id="UP001178507"/>
    </source>
</evidence>
<evidence type="ECO:0000259" key="4">
    <source>
        <dbReference type="Pfam" id="PF05118"/>
    </source>
</evidence>
<gene>
    <name evidence="5" type="ORF">EVOR1521_LOCUS24576</name>
</gene>
<dbReference type="AlphaFoldDB" id="A0AA36J982"/>
<reference evidence="5" key="1">
    <citation type="submission" date="2023-08" db="EMBL/GenBank/DDBJ databases">
        <authorList>
            <person name="Chen Y."/>
            <person name="Shah S."/>
            <person name="Dougan E. K."/>
            <person name="Thang M."/>
            <person name="Chan C."/>
        </authorList>
    </citation>
    <scope>NUCLEOTIDE SEQUENCE</scope>
</reference>